<keyword evidence="2" id="KW-1185">Reference proteome</keyword>
<dbReference type="Proteomes" id="UP000463883">
    <property type="component" value="Chromosome"/>
</dbReference>
<evidence type="ECO:0000313" key="1">
    <source>
        <dbReference type="EMBL" id="QHI72315.1"/>
    </source>
</evidence>
<accession>A0A6P1MMS7</accession>
<protein>
    <submittedName>
        <fullName evidence="1">Uncharacterized protein</fullName>
    </submittedName>
</protein>
<proteinExistence type="predicted"/>
<gene>
    <name evidence="1" type="ORF">Ami3637_07775</name>
</gene>
<dbReference type="KEGG" id="amic:Ami3637_07775"/>
<name>A0A6P1MMS7_9FIRM</name>
<organism evidence="1 2">
    <name type="scientific">Aminipila terrae</name>
    <dbReference type="NCBI Taxonomy" id="2697030"/>
    <lineage>
        <taxon>Bacteria</taxon>
        <taxon>Bacillati</taxon>
        <taxon>Bacillota</taxon>
        <taxon>Clostridia</taxon>
        <taxon>Peptostreptococcales</taxon>
        <taxon>Anaerovoracaceae</taxon>
        <taxon>Aminipila</taxon>
    </lineage>
</organism>
<sequence>MASAISYELFNAKKGAANGIASLDSNAQVPVAQLPAGSANGVASLDGSTKVPVGQLPAGSANGVASLDGNTKVPVAQLPAGVASGVASLDSNTKVPIAQLPAGTANGVASLNGSGVVPESQLPAGVVNNYKGEYADLSALTTAHVTGSLADYAYVTAANAYYYWNSKLTTAAWVNQQIPEADYIALTAAEKGAVPYIVIA</sequence>
<reference evidence="1 2" key="1">
    <citation type="submission" date="2020-01" db="EMBL/GenBank/DDBJ databases">
        <title>Genomic analysis of Aminipila sp. CBA3637.</title>
        <authorList>
            <person name="Kim Y.B."/>
            <person name="Roh S.W."/>
        </authorList>
    </citation>
    <scope>NUCLEOTIDE SEQUENCE [LARGE SCALE GENOMIC DNA]</scope>
    <source>
        <strain evidence="1 2">CBA3637</strain>
    </source>
</reference>
<dbReference type="RefSeq" id="WP_162362085.1">
    <property type="nucleotide sequence ID" value="NZ_CP047591.1"/>
</dbReference>
<evidence type="ECO:0000313" key="2">
    <source>
        <dbReference type="Proteomes" id="UP000463883"/>
    </source>
</evidence>
<dbReference type="EMBL" id="CP047591">
    <property type="protein sequence ID" value="QHI72315.1"/>
    <property type="molecule type" value="Genomic_DNA"/>
</dbReference>
<dbReference type="AlphaFoldDB" id="A0A6P1MMS7"/>